<dbReference type="Gene3D" id="3.90.1530.30">
    <property type="match status" value="1"/>
</dbReference>
<comment type="caution">
    <text evidence="4">The sequence shown here is derived from an EMBL/GenBank/DDBJ whole genome shotgun (WGS) entry which is preliminary data.</text>
</comment>
<organism evidence="4 5">
    <name type="scientific">Methylosinus sporium</name>
    <dbReference type="NCBI Taxonomy" id="428"/>
    <lineage>
        <taxon>Bacteria</taxon>
        <taxon>Pseudomonadati</taxon>
        <taxon>Pseudomonadota</taxon>
        <taxon>Alphaproteobacteria</taxon>
        <taxon>Hyphomicrobiales</taxon>
        <taxon>Methylocystaceae</taxon>
        <taxon>Methylosinus</taxon>
    </lineage>
</organism>
<feature type="region of interest" description="Disordered" evidence="2">
    <location>
        <begin position="1"/>
        <end position="31"/>
    </location>
</feature>
<proteinExistence type="inferred from homology"/>
<dbReference type="NCBIfam" id="TIGR03454">
    <property type="entry name" value="partition_RepB"/>
    <property type="match status" value="1"/>
</dbReference>
<sequence length="341" mass="37033">MAAMSKRSDTIRSLFTQPPAPMLSADNNPEPRRVAAGAVRSMKDTFSDIERENEALRARIAAGEQVIEIDPGLIDPSPFADRFPQEDDASFEALKQSIADRGQEIPVLLRVSPTLPGRYQTAFGHRRIRAALQLGRPARAIVRTLGDDDLIIAQGVENSAREDLSFIERAVFAWRLESAGRARSVVQQALAIDRAEASKLISVAKAVPEDIVRAIGKAPKIGRGRWQEFAELLRDGGALKRVRAAAALPAFSSLDGDARFARAVAAAKRTEAEQRPARPIIEIKDAAGRSVAEIRASERDVRVTLAKADGSAFAQFLAARLPELFEEYRSFDAGDGVSKGA</sequence>
<keyword evidence="5" id="KW-1185">Reference proteome</keyword>
<dbReference type="EMBL" id="PUIV01000040">
    <property type="protein sequence ID" value="PWB92655.1"/>
    <property type="molecule type" value="Genomic_DNA"/>
</dbReference>
<dbReference type="InterPro" id="IPR037972">
    <property type="entry name" value="RepB_N"/>
</dbReference>
<dbReference type="GO" id="GO:0005694">
    <property type="term" value="C:chromosome"/>
    <property type="evidence" value="ECO:0007669"/>
    <property type="project" value="TreeGrafter"/>
</dbReference>
<reference evidence="4 5" key="1">
    <citation type="journal article" date="2018" name="Appl. Microbiol. Biotechnol.">
        <title>Co-cultivation of the strictly anaerobic methanogen Methanosarcina barkeri with aerobic methanotrophs in an oxygen-limited membrane bioreactor.</title>
        <authorList>
            <person name="In 't Zandt M.H."/>
            <person name="van den Bosch T.J.M."/>
            <person name="Rijkers R."/>
            <person name="van Kessel M.A.H.J."/>
            <person name="Jetten M.S.M."/>
            <person name="Welte C.U."/>
        </authorList>
    </citation>
    <scope>NUCLEOTIDE SEQUENCE [LARGE SCALE GENOMIC DNA]</scope>
    <source>
        <strain evidence="4 5">DSM 17706</strain>
    </source>
</reference>
<dbReference type="GO" id="GO:0003677">
    <property type="term" value="F:DNA binding"/>
    <property type="evidence" value="ECO:0007669"/>
    <property type="project" value="InterPro"/>
</dbReference>
<dbReference type="SUPFAM" id="SSF110849">
    <property type="entry name" value="ParB/Sulfiredoxin"/>
    <property type="match status" value="1"/>
</dbReference>
<feature type="compositionally biased region" description="Basic and acidic residues" evidence="2">
    <location>
        <begin position="1"/>
        <end position="10"/>
    </location>
</feature>
<feature type="domain" description="ParB-like N-terminal" evidence="3">
    <location>
        <begin position="67"/>
        <end position="159"/>
    </location>
</feature>
<dbReference type="InterPro" id="IPR011111">
    <property type="entry name" value="Plasmid_RepB"/>
</dbReference>
<evidence type="ECO:0000259" key="3">
    <source>
        <dbReference type="SMART" id="SM00470"/>
    </source>
</evidence>
<dbReference type="Gene3D" id="1.10.10.2830">
    <property type="match status" value="1"/>
</dbReference>
<dbReference type="InterPro" id="IPR003115">
    <property type="entry name" value="ParB_N"/>
</dbReference>
<dbReference type="SUPFAM" id="SSF109709">
    <property type="entry name" value="KorB DNA-binding domain-like"/>
    <property type="match status" value="1"/>
</dbReference>
<dbReference type="Pfam" id="PF02195">
    <property type="entry name" value="ParB_N"/>
    <property type="match status" value="1"/>
</dbReference>
<dbReference type="OrthoDB" id="7908920at2"/>
<evidence type="ECO:0000313" key="5">
    <source>
        <dbReference type="Proteomes" id="UP000245137"/>
    </source>
</evidence>
<evidence type="ECO:0000313" key="4">
    <source>
        <dbReference type="EMBL" id="PWB92655.1"/>
    </source>
</evidence>
<dbReference type="InterPro" id="IPR050336">
    <property type="entry name" value="Chromosome_partition/occlusion"/>
</dbReference>
<dbReference type="PANTHER" id="PTHR33375">
    <property type="entry name" value="CHROMOSOME-PARTITIONING PROTEIN PARB-RELATED"/>
    <property type="match status" value="1"/>
</dbReference>
<accession>A0A2U1SM30</accession>
<dbReference type="InterPro" id="IPR004437">
    <property type="entry name" value="ParB/RepB/Spo0J"/>
</dbReference>
<gene>
    <name evidence="4" type="primary">repB</name>
    <name evidence="4" type="ORF">C5689_16950</name>
</gene>
<dbReference type="AlphaFoldDB" id="A0A2U1SM30"/>
<evidence type="ECO:0000256" key="1">
    <source>
        <dbReference type="ARBA" id="ARBA00006295"/>
    </source>
</evidence>
<protein>
    <submittedName>
        <fullName evidence="4">Plasmid partitioning protein RepB</fullName>
    </submittedName>
</protein>
<dbReference type="GO" id="GO:0007059">
    <property type="term" value="P:chromosome segregation"/>
    <property type="evidence" value="ECO:0007669"/>
    <property type="project" value="TreeGrafter"/>
</dbReference>
<dbReference type="SMART" id="SM00470">
    <property type="entry name" value="ParB"/>
    <property type="match status" value="1"/>
</dbReference>
<dbReference type="CDD" id="cd16405">
    <property type="entry name" value="RepB_like_N"/>
    <property type="match status" value="1"/>
</dbReference>
<name>A0A2U1SM30_METSR</name>
<dbReference type="InterPro" id="IPR017819">
    <property type="entry name" value="Plasmid_partition_RepB"/>
</dbReference>
<dbReference type="Pfam" id="PF07506">
    <property type="entry name" value="RepB"/>
    <property type="match status" value="1"/>
</dbReference>
<dbReference type="NCBIfam" id="TIGR00180">
    <property type="entry name" value="parB_part"/>
    <property type="match status" value="1"/>
</dbReference>
<evidence type="ECO:0000256" key="2">
    <source>
        <dbReference type="SAM" id="MobiDB-lite"/>
    </source>
</evidence>
<comment type="similarity">
    <text evidence="1">Belongs to the ParB family.</text>
</comment>
<dbReference type="PANTHER" id="PTHR33375:SF1">
    <property type="entry name" value="CHROMOSOME-PARTITIONING PROTEIN PARB-RELATED"/>
    <property type="match status" value="1"/>
</dbReference>
<dbReference type="InterPro" id="IPR036086">
    <property type="entry name" value="ParB/Sulfiredoxin_sf"/>
</dbReference>
<dbReference type="Proteomes" id="UP000245137">
    <property type="component" value="Unassembled WGS sequence"/>
</dbReference>